<feature type="transmembrane region" description="Helical" evidence="18">
    <location>
        <begin position="203"/>
        <end position="224"/>
    </location>
</feature>
<feature type="transmembrane region" description="Helical" evidence="18">
    <location>
        <begin position="86"/>
        <end position="111"/>
    </location>
</feature>
<evidence type="ECO:0000256" key="7">
    <source>
        <dbReference type="ARBA" id="ARBA00022692"/>
    </source>
</evidence>
<keyword evidence="14" id="KW-0406">Ion transport</keyword>
<feature type="compositionally biased region" description="Basic and acidic residues" evidence="17">
    <location>
        <begin position="262"/>
        <end position="272"/>
    </location>
</feature>
<evidence type="ECO:0000256" key="1">
    <source>
        <dbReference type="ARBA" id="ARBA00004128"/>
    </source>
</evidence>
<evidence type="ECO:0000256" key="8">
    <source>
        <dbReference type="ARBA" id="ARBA00022723"/>
    </source>
</evidence>
<keyword evidence="4" id="KW-0813">Transport</keyword>
<evidence type="ECO:0000256" key="4">
    <source>
        <dbReference type="ARBA" id="ARBA00022448"/>
    </source>
</evidence>
<name>A0A3P6GGL4_BRAOL</name>
<evidence type="ECO:0000256" key="16">
    <source>
        <dbReference type="ARBA" id="ARBA00023303"/>
    </source>
</evidence>
<dbReference type="GO" id="GO:0046872">
    <property type="term" value="F:metal ion binding"/>
    <property type="evidence" value="ECO:0007669"/>
    <property type="project" value="UniProtKB-KW"/>
</dbReference>
<dbReference type="AlphaFoldDB" id="A0A3P6GGL4"/>
<feature type="transmembrane region" description="Helical" evidence="18">
    <location>
        <begin position="24"/>
        <end position="45"/>
    </location>
</feature>
<gene>
    <name evidence="20" type="ORF">BOLC8T48541H</name>
</gene>
<evidence type="ECO:0000256" key="5">
    <source>
        <dbReference type="ARBA" id="ARBA00022538"/>
    </source>
</evidence>
<keyword evidence="13 18" id="KW-1133">Transmembrane helix</keyword>
<feature type="compositionally biased region" description="Basic and acidic residues" evidence="17">
    <location>
        <begin position="323"/>
        <end position="336"/>
    </location>
</feature>
<proteinExistence type="inferred from homology"/>
<comment type="subcellular location">
    <subcellularLocation>
        <location evidence="1">Vacuole membrane</location>
        <topology evidence="1">Multi-pass membrane protein</topology>
    </subcellularLocation>
</comment>
<dbReference type="PRINTS" id="PR01333">
    <property type="entry name" value="2POREKCHANEL"/>
</dbReference>
<dbReference type="SUPFAM" id="SSF81324">
    <property type="entry name" value="Voltage-gated potassium channels"/>
    <property type="match status" value="2"/>
</dbReference>
<keyword evidence="6" id="KW-0926">Vacuole</keyword>
<keyword evidence="5" id="KW-0633">Potassium transport</keyword>
<keyword evidence="10" id="KW-0631">Potassium channel</keyword>
<feature type="compositionally biased region" description="Basic and acidic residues" evidence="17">
    <location>
        <begin position="282"/>
        <end position="295"/>
    </location>
</feature>
<organism evidence="20">
    <name type="scientific">Brassica oleracea</name>
    <name type="common">Wild cabbage</name>
    <dbReference type="NCBI Taxonomy" id="3712"/>
    <lineage>
        <taxon>Eukaryota</taxon>
        <taxon>Viridiplantae</taxon>
        <taxon>Streptophyta</taxon>
        <taxon>Embryophyta</taxon>
        <taxon>Tracheophyta</taxon>
        <taxon>Spermatophyta</taxon>
        <taxon>Magnoliopsida</taxon>
        <taxon>eudicotyledons</taxon>
        <taxon>Gunneridae</taxon>
        <taxon>Pentapetalae</taxon>
        <taxon>rosids</taxon>
        <taxon>malvids</taxon>
        <taxon>Brassicales</taxon>
        <taxon>Brassicaceae</taxon>
        <taxon>Brassiceae</taxon>
        <taxon>Brassica</taxon>
    </lineage>
</organism>
<feature type="domain" description="Potassium channel" evidence="19">
    <location>
        <begin position="31"/>
        <end position="110"/>
    </location>
</feature>
<feature type="compositionally biased region" description="Basic residues" evidence="17">
    <location>
        <begin position="358"/>
        <end position="378"/>
    </location>
</feature>
<evidence type="ECO:0000256" key="15">
    <source>
        <dbReference type="ARBA" id="ARBA00023136"/>
    </source>
</evidence>
<dbReference type="EMBL" id="LR031879">
    <property type="protein sequence ID" value="VDD55312.1"/>
    <property type="molecule type" value="Genomic_DNA"/>
</dbReference>
<comment type="similarity">
    <text evidence="2">Belongs to the two pore domain potassium channel (TC 1.A.1.7) family.</text>
</comment>
<keyword evidence="8" id="KW-0479">Metal-binding</keyword>
<evidence type="ECO:0000256" key="3">
    <source>
        <dbReference type="ARBA" id="ARBA00011738"/>
    </source>
</evidence>
<evidence type="ECO:0000256" key="18">
    <source>
        <dbReference type="SAM" id="Phobius"/>
    </source>
</evidence>
<dbReference type="PANTHER" id="PTHR11003">
    <property type="entry name" value="POTASSIUM CHANNEL, SUBFAMILY K"/>
    <property type="match status" value="1"/>
</dbReference>
<feature type="transmembrane region" description="Helical" evidence="18">
    <location>
        <begin position="149"/>
        <end position="170"/>
    </location>
</feature>
<dbReference type="FunFam" id="1.10.287.70:FF:000102">
    <property type="entry name" value="Two-pore potassium channel 3"/>
    <property type="match status" value="1"/>
</dbReference>
<feature type="compositionally biased region" description="Basic and acidic residues" evidence="17">
    <location>
        <begin position="302"/>
        <end position="312"/>
    </location>
</feature>
<keyword evidence="7 18" id="KW-0812">Transmembrane</keyword>
<dbReference type="InterPro" id="IPR013099">
    <property type="entry name" value="K_chnl_dom"/>
</dbReference>
<accession>A0A3P6GGL4</accession>
<dbReference type="FunFam" id="1.10.287.70:FF:000165">
    <property type="entry name" value="Two-pore potassium channel 5"/>
    <property type="match status" value="1"/>
</dbReference>
<keyword evidence="9" id="KW-0677">Repeat</keyword>
<evidence type="ECO:0000256" key="14">
    <source>
        <dbReference type="ARBA" id="ARBA00023065"/>
    </source>
</evidence>
<dbReference type="GO" id="GO:0005886">
    <property type="term" value="C:plasma membrane"/>
    <property type="evidence" value="ECO:0007669"/>
    <property type="project" value="TreeGrafter"/>
</dbReference>
<evidence type="ECO:0000256" key="2">
    <source>
        <dbReference type="ARBA" id="ARBA00010159"/>
    </source>
</evidence>
<comment type="subunit">
    <text evidence="3">Homodimer.</text>
</comment>
<evidence type="ECO:0000256" key="10">
    <source>
        <dbReference type="ARBA" id="ARBA00022826"/>
    </source>
</evidence>
<dbReference type="GO" id="GO:0009705">
    <property type="term" value="C:plant-type vacuole membrane"/>
    <property type="evidence" value="ECO:0007669"/>
    <property type="project" value="TreeGrafter"/>
</dbReference>
<evidence type="ECO:0000256" key="11">
    <source>
        <dbReference type="ARBA" id="ARBA00022837"/>
    </source>
</evidence>
<protein>
    <recommendedName>
        <fullName evidence="19">Potassium channel domain-containing protein</fullName>
    </recommendedName>
</protein>
<evidence type="ECO:0000256" key="17">
    <source>
        <dbReference type="SAM" id="MobiDB-lite"/>
    </source>
</evidence>
<reference evidence="20" key="1">
    <citation type="submission" date="2018-11" db="EMBL/GenBank/DDBJ databases">
        <authorList>
            <consortium name="Genoscope - CEA"/>
            <person name="William W."/>
        </authorList>
    </citation>
    <scope>NUCLEOTIDE SEQUENCE</scope>
</reference>
<dbReference type="Pfam" id="PF07885">
    <property type="entry name" value="Ion_trans_2"/>
    <property type="match status" value="2"/>
</dbReference>
<feature type="domain" description="Potassium channel" evidence="19">
    <location>
        <begin position="156"/>
        <end position="225"/>
    </location>
</feature>
<evidence type="ECO:0000256" key="13">
    <source>
        <dbReference type="ARBA" id="ARBA00022989"/>
    </source>
</evidence>
<evidence type="ECO:0000256" key="9">
    <source>
        <dbReference type="ARBA" id="ARBA00022737"/>
    </source>
</evidence>
<keyword evidence="11" id="KW-0106">Calcium</keyword>
<feature type="transmembrane region" description="Helical" evidence="18">
    <location>
        <begin position="57"/>
        <end position="74"/>
    </location>
</feature>
<keyword evidence="15 18" id="KW-0472">Membrane</keyword>
<dbReference type="InterPro" id="IPR003280">
    <property type="entry name" value="2pore_dom_K_chnl"/>
</dbReference>
<keyword evidence="12" id="KW-0630">Potassium</keyword>
<sequence>MAIINDLHHPIHQQTDLEPSSRSVVRQAFALLVVYLSLGVFIYWLNRDHYVVNQTHPVVDGLYFCIVTMCTIGYGDITPNSVVTKLFSIMFVLVGFGFIDVLLSGMVSYVLDLQESYMLDSAKRREEPDKRRSYIIDVKKGRMRIRLKVGLALGVVVFCIALGVGIMHFIEKIDWLDSFYLSVMSVTTVGYGDRAFMTLPGRLFAAVWLLVSTLAVARAFFYLAEARVDKRNRERAKRVLCETMSVSQFFAADIDNNGCVRERERERERESSPELVAGATVCRDHVQLATTDKRPRPSSRSSRRDEAVDTKHASNGARKKPHAPPEDSHRLTREIHAPPGPPSSAAAPPPDHHPPPQLRRRTTILHRSSARRRRPTFR</sequence>
<evidence type="ECO:0000256" key="6">
    <source>
        <dbReference type="ARBA" id="ARBA00022554"/>
    </source>
</evidence>
<feature type="region of interest" description="Disordered" evidence="17">
    <location>
        <begin position="262"/>
        <end position="378"/>
    </location>
</feature>
<evidence type="ECO:0000256" key="12">
    <source>
        <dbReference type="ARBA" id="ARBA00022958"/>
    </source>
</evidence>
<evidence type="ECO:0000259" key="19">
    <source>
        <dbReference type="Pfam" id="PF07885"/>
    </source>
</evidence>
<evidence type="ECO:0000313" key="20">
    <source>
        <dbReference type="EMBL" id="VDD55312.1"/>
    </source>
</evidence>
<keyword evidence="16" id="KW-0407">Ion channel</keyword>
<dbReference type="GO" id="GO:0015271">
    <property type="term" value="F:outward rectifier potassium channel activity"/>
    <property type="evidence" value="ECO:0007669"/>
    <property type="project" value="TreeGrafter"/>
</dbReference>
<dbReference type="PANTHER" id="PTHR11003:SF282">
    <property type="entry name" value="TWO-PORE POTASSIUM CHANNEL 3"/>
    <property type="match status" value="1"/>
</dbReference>
<dbReference type="GO" id="GO:0030322">
    <property type="term" value="P:stabilization of membrane potential"/>
    <property type="evidence" value="ECO:0007669"/>
    <property type="project" value="TreeGrafter"/>
</dbReference>
<dbReference type="Gene3D" id="1.10.287.70">
    <property type="match status" value="2"/>
</dbReference>
<dbReference type="GO" id="GO:0022841">
    <property type="term" value="F:potassium ion leak channel activity"/>
    <property type="evidence" value="ECO:0007669"/>
    <property type="project" value="TreeGrafter"/>
</dbReference>